<dbReference type="AlphaFoldDB" id="A0A1J0LUP1"/>
<evidence type="ECO:0000313" key="5">
    <source>
        <dbReference type="Proteomes" id="UP000831120"/>
    </source>
</evidence>
<keyword evidence="1" id="KW-1133">Transmembrane helix</keyword>
<accession>A0A1J0LUP1</accession>
<reference evidence="2" key="2">
    <citation type="journal article" date="2017" name="Stand. Genomic Sci.">
        <title>Complete genome sequence of Thermus brockianus GE-1 reveals key enzymes of xylan/xylose metabolism.</title>
        <authorList>
            <person name="Schaefers C."/>
            <person name="Blank S."/>
            <person name="Wiebusch S."/>
            <person name="Elleuche S."/>
            <person name="Antranikian G."/>
        </authorList>
    </citation>
    <scope>NUCLEOTIDE SEQUENCE</scope>
    <source>
        <strain evidence="2">GE-1</strain>
    </source>
</reference>
<evidence type="ECO:0000256" key="1">
    <source>
        <dbReference type="SAM" id="Phobius"/>
    </source>
</evidence>
<keyword evidence="1" id="KW-0812">Transmembrane</keyword>
<dbReference type="KEGG" id="tbc:A0O31_01734"/>
<feature type="transmembrane region" description="Helical" evidence="1">
    <location>
        <begin position="37"/>
        <end position="55"/>
    </location>
</feature>
<organism evidence="2 4">
    <name type="scientific">Thermus brockianus</name>
    <dbReference type="NCBI Taxonomy" id="56956"/>
    <lineage>
        <taxon>Bacteria</taxon>
        <taxon>Thermotogati</taxon>
        <taxon>Deinococcota</taxon>
        <taxon>Deinococci</taxon>
        <taxon>Thermales</taxon>
        <taxon>Thermaceae</taxon>
        <taxon>Thermus</taxon>
    </lineage>
</organism>
<reference evidence="3 5" key="3">
    <citation type="journal article" date="2022" name="Microbiol. Resour. Announc.">
        <title>Complete Genome Sequences of Thermus Strains Isolated from Senami Hot Spring in Japan.</title>
        <authorList>
            <person name="Miyazaki K."/>
        </authorList>
    </citation>
    <scope>NUCLEOTIDE SEQUENCE [LARGE SCALE GENOMIC DNA]</scope>
    <source>
        <strain evidence="3 5">SNM4-1</strain>
    </source>
</reference>
<keyword evidence="1" id="KW-0472">Membrane</keyword>
<dbReference type="Proteomes" id="UP000831120">
    <property type="component" value="Chromosome"/>
</dbReference>
<proteinExistence type="predicted"/>
<protein>
    <submittedName>
        <fullName evidence="2">Uncharacterized protein</fullName>
    </submittedName>
</protein>
<keyword evidence="5" id="KW-1185">Reference proteome</keyword>
<dbReference type="Proteomes" id="UP000182993">
    <property type="component" value="Chromosome"/>
</dbReference>
<sequence length="58" mass="6689">MKEKAFALFLLALFLFTLPFGLLFREAEGPLGLPPLYLYLFGAWALVVLLARFLFRRP</sequence>
<evidence type="ECO:0000313" key="4">
    <source>
        <dbReference type="Proteomes" id="UP000182993"/>
    </source>
</evidence>
<dbReference type="EMBL" id="CP016312">
    <property type="protein sequence ID" value="APD09834.1"/>
    <property type="molecule type" value="Genomic_DNA"/>
</dbReference>
<evidence type="ECO:0000313" key="2">
    <source>
        <dbReference type="EMBL" id="APD09834.1"/>
    </source>
</evidence>
<reference evidence="4" key="1">
    <citation type="submission" date="2016-06" db="EMBL/GenBank/DDBJ databases">
        <title>Whole genome sequencing of Thermus brockianus strain GE-1.</title>
        <authorList>
            <person name="Schaefers C."/>
            <person name="Blank S."/>
            <person name="Wiebusch S."/>
            <person name="Elleuche S."/>
            <person name="Antranikian G."/>
        </authorList>
    </citation>
    <scope>NUCLEOTIDE SEQUENCE [LARGE SCALE GENOMIC DNA]</scope>
    <source>
        <strain evidence="4">GE-1</strain>
    </source>
</reference>
<dbReference type="STRING" id="56956.A0O31_01734"/>
<dbReference type="EMBL" id="AP025593">
    <property type="protein sequence ID" value="BDG16856.1"/>
    <property type="molecule type" value="Genomic_DNA"/>
</dbReference>
<evidence type="ECO:0000313" key="3">
    <source>
        <dbReference type="EMBL" id="BDG16856.1"/>
    </source>
</evidence>
<gene>
    <name evidence="2" type="ORF">A0O31_01734</name>
    <name evidence="3" type="ORF">TbrSNM41_15900</name>
</gene>
<name>A0A1J0LUP1_THEBO</name>
<dbReference type="RefSeq" id="WP_203226791.1">
    <property type="nucleotide sequence ID" value="NZ_AP025593.1"/>
</dbReference>